<dbReference type="InterPro" id="IPR038765">
    <property type="entry name" value="Papain-like_cys_pep_sf"/>
</dbReference>
<organism evidence="1 2">
    <name type="scientific">Lactuca virosa</name>
    <dbReference type="NCBI Taxonomy" id="75947"/>
    <lineage>
        <taxon>Eukaryota</taxon>
        <taxon>Viridiplantae</taxon>
        <taxon>Streptophyta</taxon>
        <taxon>Embryophyta</taxon>
        <taxon>Tracheophyta</taxon>
        <taxon>Spermatophyta</taxon>
        <taxon>Magnoliopsida</taxon>
        <taxon>eudicotyledons</taxon>
        <taxon>Gunneridae</taxon>
        <taxon>Pentapetalae</taxon>
        <taxon>asterids</taxon>
        <taxon>campanulids</taxon>
        <taxon>Asterales</taxon>
        <taxon>Asteraceae</taxon>
        <taxon>Cichorioideae</taxon>
        <taxon>Cichorieae</taxon>
        <taxon>Lactucinae</taxon>
        <taxon>Lactuca</taxon>
    </lineage>
</organism>
<evidence type="ECO:0008006" key="3">
    <source>
        <dbReference type="Google" id="ProtNLM"/>
    </source>
</evidence>
<dbReference type="Gene3D" id="3.40.395.10">
    <property type="entry name" value="Adenoviral Proteinase, Chain A"/>
    <property type="match status" value="1"/>
</dbReference>
<dbReference type="EMBL" id="CAKMRJ010005523">
    <property type="protein sequence ID" value="CAH1446568.1"/>
    <property type="molecule type" value="Genomic_DNA"/>
</dbReference>
<evidence type="ECO:0000313" key="2">
    <source>
        <dbReference type="Proteomes" id="UP001157418"/>
    </source>
</evidence>
<sequence>MNFFSKYLIGGEFKSFGDNIITELDVIKYWNDFPDGHKANATVEFVDTIDAPQQEYIEDRGDCGVFICMFMEMIVSGVPVKIDKPRRAARFLYRNRMTNIIWDTI</sequence>
<comment type="caution">
    <text evidence="1">The sequence shown here is derived from an EMBL/GenBank/DDBJ whole genome shotgun (WGS) entry which is preliminary data.</text>
</comment>
<name>A0AAU9P998_9ASTR</name>
<dbReference type="SUPFAM" id="SSF54001">
    <property type="entry name" value="Cysteine proteinases"/>
    <property type="match status" value="1"/>
</dbReference>
<reference evidence="1 2" key="1">
    <citation type="submission" date="2022-01" db="EMBL/GenBank/DDBJ databases">
        <authorList>
            <person name="Xiong W."/>
            <person name="Schranz E."/>
        </authorList>
    </citation>
    <scope>NUCLEOTIDE SEQUENCE [LARGE SCALE GENOMIC DNA]</scope>
</reference>
<dbReference type="Proteomes" id="UP001157418">
    <property type="component" value="Unassembled WGS sequence"/>
</dbReference>
<gene>
    <name evidence="1" type="ORF">LVIROSA_LOCUS32252</name>
</gene>
<protein>
    <recommendedName>
        <fullName evidence="3">Ubiquitin-like protease family profile domain-containing protein</fullName>
    </recommendedName>
</protein>
<keyword evidence="2" id="KW-1185">Reference proteome</keyword>
<proteinExistence type="predicted"/>
<dbReference type="AlphaFoldDB" id="A0AAU9P998"/>
<accession>A0AAU9P998</accession>
<evidence type="ECO:0000313" key="1">
    <source>
        <dbReference type="EMBL" id="CAH1446568.1"/>
    </source>
</evidence>